<proteinExistence type="predicted"/>
<feature type="compositionally biased region" description="Polar residues" evidence="1">
    <location>
        <begin position="117"/>
        <end position="131"/>
    </location>
</feature>
<feature type="compositionally biased region" description="Polar residues" evidence="1">
    <location>
        <begin position="1"/>
        <end position="11"/>
    </location>
</feature>
<evidence type="ECO:0000256" key="1">
    <source>
        <dbReference type="SAM" id="MobiDB-lite"/>
    </source>
</evidence>
<feature type="compositionally biased region" description="Low complexity" evidence="1">
    <location>
        <begin position="160"/>
        <end position="170"/>
    </location>
</feature>
<evidence type="ECO:0000313" key="3">
    <source>
        <dbReference type="Proteomes" id="UP000807025"/>
    </source>
</evidence>
<organism evidence="2 3">
    <name type="scientific">Pleurotus eryngii</name>
    <name type="common">Boletus of the steppes</name>
    <dbReference type="NCBI Taxonomy" id="5323"/>
    <lineage>
        <taxon>Eukaryota</taxon>
        <taxon>Fungi</taxon>
        <taxon>Dikarya</taxon>
        <taxon>Basidiomycota</taxon>
        <taxon>Agaricomycotina</taxon>
        <taxon>Agaricomycetes</taxon>
        <taxon>Agaricomycetidae</taxon>
        <taxon>Agaricales</taxon>
        <taxon>Pleurotineae</taxon>
        <taxon>Pleurotaceae</taxon>
        <taxon>Pleurotus</taxon>
    </lineage>
</organism>
<dbReference type="Proteomes" id="UP000807025">
    <property type="component" value="Unassembled WGS sequence"/>
</dbReference>
<dbReference type="AlphaFoldDB" id="A0A9P6A916"/>
<sequence>MSTNPDPKGSSSHGGLGDRVRGGFQAVHGVGDNIRGTALGLVDTATGDGVANDEIARRGRAETSEGFAKLMGRGGSVSDSAMSHPYTVGTGTGVGHVHDPLANVPDQTSRPVPPVPSSNQTTGIPTGQQYNEGGFGGAPATGGSGAYGPGFGDAAGAGKSGSAEGAGSAGYDSEWNEWTYAQKNHPTGPAEVVEPGRTR</sequence>
<protein>
    <submittedName>
        <fullName evidence="2">Uncharacterized protein</fullName>
    </submittedName>
</protein>
<feature type="region of interest" description="Disordered" evidence="1">
    <location>
        <begin position="70"/>
        <end position="199"/>
    </location>
</feature>
<gene>
    <name evidence="2" type="ORF">BDN71DRAFT_1439507</name>
</gene>
<reference evidence="2" key="1">
    <citation type="submission" date="2020-11" db="EMBL/GenBank/DDBJ databases">
        <authorList>
            <consortium name="DOE Joint Genome Institute"/>
            <person name="Ahrendt S."/>
            <person name="Riley R."/>
            <person name="Andreopoulos W."/>
            <person name="Labutti K."/>
            <person name="Pangilinan J."/>
            <person name="Ruiz-Duenas F.J."/>
            <person name="Barrasa J.M."/>
            <person name="Sanchez-Garcia M."/>
            <person name="Camarero S."/>
            <person name="Miyauchi S."/>
            <person name="Serrano A."/>
            <person name="Linde D."/>
            <person name="Babiker R."/>
            <person name="Drula E."/>
            <person name="Ayuso-Fernandez I."/>
            <person name="Pacheco R."/>
            <person name="Padilla G."/>
            <person name="Ferreira P."/>
            <person name="Barriuso J."/>
            <person name="Kellner H."/>
            <person name="Castanera R."/>
            <person name="Alfaro M."/>
            <person name="Ramirez L."/>
            <person name="Pisabarro A.G."/>
            <person name="Kuo A."/>
            <person name="Tritt A."/>
            <person name="Lipzen A."/>
            <person name="He G."/>
            <person name="Yan M."/>
            <person name="Ng V."/>
            <person name="Cullen D."/>
            <person name="Martin F."/>
            <person name="Rosso M.-N."/>
            <person name="Henrissat B."/>
            <person name="Hibbett D."/>
            <person name="Martinez A.T."/>
            <person name="Grigoriev I.V."/>
        </authorList>
    </citation>
    <scope>NUCLEOTIDE SEQUENCE</scope>
    <source>
        <strain evidence="2">ATCC 90797</strain>
    </source>
</reference>
<keyword evidence="3" id="KW-1185">Reference proteome</keyword>
<evidence type="ECO:0000313" key="2">
    <source>
        <dbReference type="EMBL" id="KAF9501197.1"/>
    </source>
</evidence>
<name>A0A9P6A916_PLEER</name>
<dbReference type="EMBL" id="MU154524">
    <property type="protein sequence ID" value="KAF9501197.1"/>
    <property type="molecule type" value="Genomic_DNA"/>
</dbReference>
<dbReference type="OrthoDB" id="2590867at2759"/>
<feature type="region of interest" description="Disordered" evidence="1">
    <location>
        <begin position="1"/>
        <end position="23"/>
    </location>
</feature>
<accession>A0A9P6A916</accession>
<comment type="caution">
    <text evidence="2">The sequence shown here is derived from an EMBL/GenBank/DDBJ whole genome shotgun (WGS) entry which is preliminary data.</text>
</comment>
<feature type="compositionally biased region" description="Gly residues" evidence="1">
    <location>
        <begin position="133"/>
        <end position="159"/>
    </location>
</feature>